<evidence type="ECO:0000313" key="3">
    <source>
        <dbReference type="Proteomes" id="UP000179266"/>
    </source>
</evidence>
<gene>
    <name evidence="2" type="ORF">A2161_08355</name>
</gene>
<evidence type="ECO:0000313" key="2">
    <source>
        <dbReference type="EMBL" id="OGL49322.1"/>
    </source>
</evidence>
<feature type="chain" id="PRO_5009532360" evidence="1">
    <location>
        <begin position="26"/>
        <end position="157"/>
    </location>
</feature>
<dbReference type="AlphaFoldDB" id="A0A1F7S6B2"/>
<name>A0A1F7S6B2_9BACT</name>
<organism evidence="2 3">
    <name type="scientific">Candidatus Schekmanbacteria bacterium RBG_13_48_7</name>
    <dbReference type="NCBI Taxonomy" id="1817878"/>
    <lineage>
        <taxon>Bacteria</taxon>
        <taxon>Candidatus Schekmaniibacteriota</taxon>
    </lineage>
</organism>
<reference evidence="2 3" key="1">
    <citation type="journal article" date="2016" name="Nat. Commun.">
        <title>Thousands of microbial genomes shed light on interconnected biogeochemical processes in an aquifer system.</title>
        <authorList>
            <person name="Anantharaman K."/>
            <person name="Brown C.T."/>
            <person name="Hug L.A."/>
            <person name="Sharon I."/>
            <person name="Castelle C.J."/>
            <person name="Probst A.J."/>
            <person name="Thomas B.C."/>
            <person name="Singh A."/>
            <person name="Wilkins M.J."/>
            <person name="Karaoz U."/>
            <person name="Brodie E.L."/>
            <person name="Williams K.H."/>
            <person name="Hubbard S.S."/>
            <person name="Banfield J.F."/>
        </authorList>
    </citation>
    <scope>NUCLEOTIDE SEQUENCE [LARGE SCALE GENOMIC DNA]</scope>
</reference>
<accession>A0A1F7S6B2</accession>
<protein>
    <submittedName>
        <fullName evidence="2">Uncharacterized protein</fullName>
    </submittedName>
</protein>
<feature type="signal peptide" evidence="1">
    <location>
        <begin position="1"/>
        <end position="25"/>
    </location>
</feature>
<sequence>MLRNNKLFAVTVLSTLFCFTSLCFAGSYDLRLAVLNLEISNFQNRADGLNDTQLTGTENNNDDQIINIWKAEIKHHNRRVKTGKIMVLGAGIVNIVSPFIAGASSDDDQCGTPELATFVYVNLATVPVYVLGLTNWIGGHYKVKKLDKIGKEKGWIL</sequence>
<keyword evidence="1" id="KW-0732">Signal</keyword>
<dbReference type="EMBL" id="MGDD01000019">
    <property type="protein sequence ID" value="OGL49322.1"/>
    <property type="molecule type" value="Genomic_DNA"/>
</dbReference>
<comment type="caution">
    <text evidence="2">The sequence shown here is derived from an EMBL/GenBank/DDBJ whole genome shotgun (WGS) entry which is preliminary data.</text>
</comment>
<dbReference type="Proteomes" id="UP000179266">
    <property type="component" value="Unassembled WGS sequence"/>
</dbReference>
<proteinExistence type="predicted"/>
<evidence type="ECO:0000256" key="1">
    <source>
        <dbReference type="SAM" id="SignalP"/>
    </source>
</evidence>